<keyword evidence="1" id="KW-0677">Repeat</keyword>
<evidence type="ECO:0000313" key="4">
    <source>
        <dbReference type="Proteomes" id="UP001140094"/>
    </source>
</evidence>
<dbReference type="Pfam" id="PF13176">
    <property type="entry name" value="TPR_7"/>
    <property type="match status" value="1"/>
</dbReference>
<name>A0A9W8I7E4_9FUNG</name>
<dbReference type="SUPFAM" id="SSF48452">
    <property type="entry name" value="TPR-like"/>
    <property type="match status" value="1"/>
</dbReference>
<evidence type="ECO:0000313" key="3">
    <source>
        <dbReference type="EMBL" id="KAJ2808813.1"/>
    </source>
</evidence>
<accession>A0A9W8I7E4</accession>
<dbReference type="EMBL" id="JANBUO010000023">
    <property type="protein sequence ID" value="KAJ2808813.1"/>
    <property type="molecule type" value="Genomic_DNA"/>
</dbReference>
<dbReference type="InterPro" id="IPR051012">
    <property type="entry name" value="CellSynth/LPSAsmb/PSIAsmb"/>
</dbReference>
<dbReference type="AlphaFoldDB" id="A0A9W8I7E4"/>
<sequence length="91" mass="10223">MDPSQADVYVSLGNIYFMSKKDPEAAISYMKHALELTPTDPEIQFNLACMYESKDDLEAAIRLYDQAVSHGLEKAKAHLRNAMAKRMKNAA</sequence>
<dbReference type="InterPro" id="IPR019734">
    <property type="entry name" value="TPR_rpt"/>
</dbReference>
<dbReference type="SMART" id="SM00671">
    <property type="entry name" value="SEL1"/>
    <property type="match status" value="2"/>
</dbReference>
<evidence type="ECO:0000256" key="2">
    <source>
        <dbReference type="ARBA" id="ARBA00022803"/>
    </source>
</evidence>
<dbReference type="OrthoDB" id="1926212at2759"/>
<dbReference type="Proteomes" id="UP001140094">
    <property type="component" value="Unassembled WGS sequence"/>
</dbReference>
<dbReference type="SMART" id="SM00028">
    <property type="entry name" value="TPR"/>
    <property type="match status" value="2"/>
</dbReference>
<organism evidence="3 4">
    <name type="scientific">Coemansia guatemalensis</name>
    <dbReference type="NCBI Taxonomy" id="2761395"/>
    <lineage>
        <taxon>Eukaryota</taxon>
        <taxon>Fungi</taxon>
        <taxon>Fungi incertae sedis</taxon>
        <taxon>Zoopagomycota</taxon>
        <taxon>Kickxellomycotina</taxon>
        <taxon>Kickxellomycetes</taxon>
        <taxon>Kickxellales</taxon>
        <taxon>Kickxellaceae</taxon>
        <taxon>Coemansia</taxon>
    </lineage>
</organism>
<keyword evidence="4" id="KW-1185">Reference proteome</keyword>
<dbReference type="Gene3D" id="1.25.40.10">
    <property type="entry name" value="Tetratricopeptide repeat domain"/>
    <property type="match status" value="1"/>
</dbReference>
<reference evidence="3" key="1">
    <citation type="submission" date="2022-07" db="EMBL/GenBank/DDBJ databases">
        <title>Phylogenomic reconstructions and comparative analyses of Kickxellomycotina fungi.</title>
        <authorList>
            <person name="Reynolds N.K."/>
            <person name="Stajich J.E."/>
            <person name="Barry K."/>
            <person name="Grigoriev I.V."/>
            <person name="Crous P."/>
            <person name="Smith M.E."/>
        </authorList>
    </citation>
    <scope>NUCLEOTIDE SEQUENCE</scope>
    <source>
        <strain evidence="3">NRRL 1565</strain>
    </source>
</reference>
<comment type="caution">
    <text evidence="3">The sequence shown here is derived from an EMBL/GenBank/DDBJ whole genome shotgun (WGS) entry which is preliminary data.</text>
</comment>
<dbReference type="PANTHER" id="PTHR45586:SF1">
    <property type="entry name" value="LIPOPOLYSACCHARIDE ASSEMBLY PROTEIN B"/>
    <property type="match status" value="1"/>
</dbReference>
<keyword evidence="2" id="KW-0802">TPR repeat</keyword>
<evidence type="ECO:0000256" key="1">
    <source>
        <dbReference type="ARBA" id="ARBA00022737"/>
    </source>
</evidence>
<dbReference type="PANTHER" id="PTHR45586">
    <property type="entry name" value="TPR REPEAT-CONTAINING PROTEIN PA4667"/>
    <property type="match status" value="1"/>
</dbReference>
<dbReference type="InterPro" id="IPR011990">
    <property type="entry name" value="TPR-like_helical_dom_sf"/>
</dbReference>
<gene>
    <name evidence="3" type="ORF">H4R20_000633</name>
</gene>
<protein>
    <recommendedName>
        <fullName evidence="5">TPR-like protein</fullName>
    </recommendedName>
</protein>
<proteinExistence type="predicted"/>
<evidence type="ECO:0008006" key="5">
    <source>
        <dbReference type="Google" id="ProtNLM"/>
    </source>
</evidence>
<dbReference type="InterPro" id="IPR006597">
    <property type="entry name" value="Sel1-like"/>
</dbReference>
<dbReference type="Pfam" id="PF13181">
    <property type="entry name" value="TPR_8"/>
    <property type="match status" value="1"/>
</dbReference>